<evidence type="ECO:0000313" key="2">
    <source>
        <dbReference type="Proteomes" id="UP000039021"/>
    </source>
</evidence>
<dbReference type="AlphaFoldDB" id="A0A916LGX4"/>
<evidence type="ECO:0000313" key="1">
    <source>
        <dbReference type="EMBL" id="CPB39588.1"/>
    </source>
</evidence>
<gene>
    <name evidence="1" type="ORF">ERS007739_05231</name>
</gene>
<protein>
    <submittedName>
        <fullName evidence="1">Uncharacterized protein</fullName>
    </submittedName>
</protein>
<proteinExistence type="predicted"/>
<accession>A0A916LGX4</accession>
<name>A0A916LGX4_MYCTX</name>
<sequence length="43" mass="4660">MASSPARFPISRPDLPRASSAMSGFFFCGMIELPVDHESCNVT</sequence>
<dbReference type="EMBL" id="CSBK01003935">
    <property type="protein sequence ID" value="CPB39588.1"/>
    <property type="molecule type" value="Genomic_DNA"/>
</dbReference>
<reference evidence="2" key="1">
    <citation type="submission" date="2015-03" db="EMBL/GenBank/DDBJ databases">
        <authorList>
            <consortium name="Pathogen Informatics"/>
        </authorList>
    </citation>
    <scope>NUCLEOTIDE SEQUENCE [LARGE SCALE GENOMIC DNA]</scope>
    <source>
        <strain evidence="2">N09902308</strain>
    </source>
</reference>
<comment type="caution">
    <text evidence="1">The sequence shown here is derived from an EMBL/GenBank/DDBJ whole genome shotgun (WGS) entry which is preliminary data.</text>
</comment>
<dbReference type="Proteomes" id="UP000039021">
    <property type="component" value="Unassembled WGS sequence"/>
</dbReference>
<organism evidence="1 2">
    <name type="scientific">Mycobacterium tuberculosis</name>
    <dbReference type="NCBI Taxonomy" id="1773"/>
    <lineage>
        <taxon>Bacteria</taxon>
        <taxon>Bacillati</taxon>
        <taxon>Actinomycetota</taxon>
        <taxon>Actinomycetes</taxon>
        <taxon>Mycobacteriales</taxon>
        <taxon>Mycobacteriaceae</taxon>
        <taxon>Mycobacterium</taxon>
        <taxon>Mycobacterium tuberculosis complex</taxon>
    </lineage>
</organism>